<reference evidence="1" key="2">
    <citation type="submission" date="2003-11" db="EMBL/GenBank/DDBJ databases">
        <authorList>
            <person name="German Neurospora genome project"/>
        </authorList>
    </citation>
    <scope>NUCLEOTIDE SEQUENCE</scope>
</reference>
<dbReference type="AlphaFoldDB" id="Q6MUP2"/>
<evidence type="ECO:0000313" key="1">
    <source>
        <dbReference type="EMBL" id="CAE76611.1"/>
    </source>
</evidence>
<reference evidence="1" key="1">
    <citation type="submission" date="2003-11" db="EMBL/GenBank/DDBJ databases">
        <authorList>
            <person name="Schulte U."/>
            <person name="Aign V."/>
            <person name="Hoheisel J."/>
            <person name="Brandt P."/>
            <person name="Fartmann B."/>
            <person name="Holland R."/>
            <person name="Nyakatura G."/>
            <person name="Mewes H.W."/>
            <person name="Mannhaupt G."/>
        </authorList>
    </citation>
    <scope>NUCLEOTIDE SEQUENCE</scope>
</reference>
<dbReference type="VEuPathDB" id="FungiDB:NCU00583"/>
<protein>
    <submittedName>
        <fullName evidence="1">Uncharacterized protein B22I21.250</fullName>
    </submittedName>
</protein>
<name>Q6MUP2_NEUCS</name>
<dbReference type="EMBL" id="BX842641">
    <property type="protein sequence ID" value="CAE76611.1"/>
    <property type="molecule type" value="Genomic_DNA"/>
</dbReference>
<proteinExistence type="predicted"/>
<gene>
    <name evidence="1" type="primary">B22I21.250</name>
</gene>
<organism evidence="1">
    <name type="scientific">Neurospora crassa</name>
    <dbReference type="NCBI Taxonomy" id="5141"/>
    <lineage>
        <taxon>Eukaryota</taxon>
        <taxon>Fungi</taxon>
        <taxon>Dikarya</taxon>
        <taxon>Ascomycota</taxon>
        <taxon>Pezizomycotina</taxon>
        <taxon>Sordariomycetes</taxon>
        <taxon>Sordariomycetidae</taxon>
        <taxon>Sordariales</taxon>
        <taxon>Sordariaceae</taxon>
        <taxon>Neurospora</taxon>
    </lineage>
</organism>
<accession>Q6MUP2</accession>
<sequence length="124" mass="13705">MKKAPGVSSDGHEELAMCGAQEHSGIARSIDGGRESIIGFHSPQGPRLQVRMQGPCSLHFHSVVVIRVQSRRSVDIEVEVNGGRPSSQSFLPLKHVRRSERLTRMEEEGRKEGSWHWAAEALIG</sequence>